<comment type="caution">
    <text evidence="2">The sequence shown here is derived from an EMBL/GenBank/DDBJ whole genome shotgun (WGS) entry which is preliminary data.</text>
</comment>
<dbReference type="Proteomes" id="UP001595615">
    <property type="component" value="Unassembled WGS sequence"/>
</dbReference>
<dbReference type="EMBL" id="JBHRXV010000004">
    <property type="protein sequence ID" value="MFC3712529.1"/>
    <property type="molecule type" value="Genomic_DNA"/>
</dbReference>
<reference evidence="3" key="1">
    <citation type="journal article" date="2019" name="Int. J. Syst. Evol. Microbiol.">
        <title>The Global Catalogue of Microorganisms (GCM) 10K type strain sequencing project: providing services to taxonomists for standard genome sequencing and annotation.</title>
        <authorList>
            <consortium name="The Broad Institute Genomics Platform"/>
            <consortium name="The Broad Institute Genome Sequencing Center for Infectious Disease"/>
            <person name="Wu L."/>
            <person name="Ma J."/>
        </authorList>
    </citation>
    <scope>NUCLEOTIDE SEQUENCE [LARGE SCALE GENOMIC DNA]</scope>
    <source>
        <strain evidence="3">KCTC 42644</strain>
    </source>
</reference>
<name>A0ABV7XD36_9SPHN</name>
<sequence length="140" mass="15553">MSGTSGKWLVKSEPVKYSWDDLVRDGETAWDGVRNNQAALYLKAMKVGDELFYYHSNEGLEVVGIATVSKTAYPDTTDPKGRFVAVSVKPGKKLDHPVTLAAMKAEPKLKDMAMFRQFRLSVVPLTANEWKTILAMSKKG</sequence>
<feature type="domain" description="EVE" evidence="1">
    <location>
        <begin position="8"/>
        <end position="136"/>
    </location>
</feature>
<evidence type="ECO:0000259" key="1">
    <source>
        <dbReference type="Pfam" id="PF01878"/>
    </source>
</evidence>
<gene>
    <name evidence="2" type="ORF">ACFOMD_08110</name>
</gene>
<protein>
    <submittedName>
        <fullName evidence="2">EVE domain-containing protein</fullName>
    </submittedName>
</protein>
<dbReference type="PANTHER" id="PTHR14087:SF7">
    <property type="entry name" value="THYMOCYTE NUCLEAR PROTEIN 1"/>
    <property type="match status" value="1"/>
</dbReference>
<evidence type="ECO:0000313" key="2">
    <source>
        <dbReference type="EMBL" id="MFC3712529.1"/>
    </source>
</evidence>
<dbReference type="InterPro" id="IPR002740">
    <property type="entry name" value="EVE_domain"/>
</dbReference>
<dbReference type="PANTHER" id="PTHR14087">
    <property type="entry name" value="THYMOCYTE NUCLEAR PROTEIN 1"/>
    <property type="match status" value="1"/>
</dbReference>
<dbReference type="InterPro" id="IPR052181">
    <property type="entry name" value="5hmC_binding"/>
</dbReference>
<proteinExistence type="predicted"/>
<organism evidence="2 3">
    <name type="scientific">Sphingoaurantiacus capsulatus</name>
    <dbReference type="NCBI Taxonomy" id="1771310"/>
    <lineage>
        <taxon>Bacteria</taxon>
        <taxon>Pseudomonadati</taxon>
        <taxon>Pseudomonadota</taxon>
        <taxon>Alphaproteobacteria</taxon>
        <taxon>Sphingomonadales</taxon>
        <taxon>Sphingosinicellaceae</taxon>
        <taxon>Sphingoaurantiacus</taxon>
    </lineage>
</organism>
<dbReference type="SUPFAM" id="SSF88697">
    <property type="entry name" value="PUA domain-like"/>
    <property type="match status" value="1"/>
</dbReference>
<keyword evidence="3" id="KW-1185">Reference proteome</keyword>
<dbReference type="RefSeq" id="WP_380859558.1">
    <property type="nucleotide sequence ID" value="NZ_JBHRXV010000004.1"/>
</dbReference>
<dbReference type="Pfam" id="PF01878">
    <property type="entry name" value="EVE"/>
    <property type="match status" value="1"/>
</dbReference>
<dbReference type="InterPro" id="IPR047197">
    <property type="entry name" value="THYN1-like_EVE"/>
</dbReference>
<dbReference type="InterPro" id="IPR015947">
    <property type="entry name" value="PUA-like_sf"/>
</dbReference>
<dbReference type="CDD" id="cd21133">
    <property type="entry name" value="EVE"/>
    <property type="match status" value="1"/>
</dbReference>
<evidence type="ECO:0000313" key="3">
    <source>
        <dbReference type="Proteomes" id="UP001595615"/>
    </source>
</evidence>
<dbReference type="Gene3D" id="3.10.590.10">
    <property type="entry name" value="ph1033 like domains"/>
    <property type="match status" value="1"/>
</dbReference>
<accession>A0ABV7XD36</accession>